<dbReference type="PANTHER" id="PTHR30157">
    <property type="entry name" value="FERRIC REDUCTASE, NADPH-DEPENDENT"/>
    <property type="match status" value="1"/>
</dbReference>
<name>A0A1X6X340_9MICO</name>
<dbReference type="InterPro" id="IPR017927">
    <property type="entry name" value="FAD-bd_FR_type"/>
</dbReference>
<evidence type="ECO:0000256" key="1">
    <source>
        <dbReference type="SAM" id="MobiDB-lite"/>
    </source>
</evidence>
<dbReference type="InterPro" id="IPR007037">
    <property type="entry name" value="SIP_rossman_dom"/>
</dbReference>
<accession>A0A1X6X340</accession>
<dbReference type="GO" id="GO:0016491">
    <property type="term" value="F:oxidoreductase activity"/>
    <property type="evidence" value="ECO:0007669"/>
    <property type="project" value="InterPro"/>
</dbReference>
<dbReference type="InterPro" id="IPR013113">
    <property type="entry name" value="SIP_FAD-bd"/>
</dbReference>
<gene>
    <name evidence="3" type="ORF">FM110_09290</name>
</gene>
<evidence type="ECO:0000313" key="3">
    <source>
        <dbReference type="EMBL" id="SLM93091.1"/>
    </source>
</evidence>
<feature type="domain" description="FAD-binding FR-type" evidence="2">
    <location>
        <begin position="69"/>
        <end position="196"/>
    </location>
</feature>
<evidence type="ECO:0000259" key="2">
    <source>
        <dbReference type="PROSITE" id="PS51384"/>
    </source>
</evidence>
<dbReference type="Proteomes" id="UP000195981">
    <property type="component" value="Unassembled WGS sequence"/>
</dbReference>
<evidence type="ECO:0000313" key="4">
    <source>
        <dbReference type="Proteomes" id="UP000195981"/>
    </source>
</evidence>
<dbReference type="Pfam" id="PF04954">
    <property type="entry name" value="SIP"/>
    <property type="match status" value="1"/>
</dbReference>
<dbReference type="EMBL" id="FWFG01000081">
    <property type="protein sequence ID" value="SLM93091.1"/>
    <property type="molecule type" value="Genomic_DNA"/>
</dbReference>
<dbReference type="InterPro" id="IPR039261">
    <property type="entry name" value="FNR_nucleotide-bd"/>
</dbReference>
<feature type="region of interest" description="Disordered" evidence="1">
    <location>
        <begin position="1"/>
        <end position="72"/>
    </location>
</feature>
<dbReference type="PROSITE" id="PS51384">
    <property type="entry name" value="FAD_FR"/>
    <property type="match status" value="1"/>
</dbReference>
<dbReference type="Gene3D" id="2.40.30.10">
    <property type="entry name" value="Translation factors"/>
    <property type="match status" value="1"/>
</dbReference>
<dbReference type="InterPro" id="IPR017938">
    <property type="entry name" value="Riboflavin_synthase-like_b-brl"/>
</dbReference>
<dbReference type="AlphaFoldDB" id="A0A1X6X340"/>
<dbReference type="CDD" id="cd06193">
    <property type="entry name" value="siderophore_interacting"/>
    <property type="match status" value="1"/>
</dbReference>
<protein>
    <recommendedName>
        <fullName evidence="2">FAD-binding FR-type domain-containing protein</fullName>
    </recommendedName>
</protein>
<dbReference type="Pfam" id="PF08021">
    <property type="entry name" value="FAD_binding_9"/>
    <property type="match status" value="1"/>
</dbReference>
<organism evidence="3 4">
    <name type="scientific">Brachybacterium nesterenkovii</name>
    <dbReference type="NCBI Taxonomy" id="47847"/>
    <lineage>
        <taxon>Bacteria</taxon>
        <taxon>Bacillati</taxon>
        <taxon>Actinomycetota</taxon>
        <taxon>Actinomycetes</taxon>
        <taxon>Micrococcales</taxon>
        <taxon>Dermabacteraceae</taxon>
        <taxon>Brachybacterium</taxon>
    </lineage>
</organism>
<dbReference type="SUPFAM" id="SSF63380">
    <property type="entry name" value="Riboflavin synthase domain-like"/>
    <property type="match status" value="1"/>
</dbReference>
<proteinExistence type="predicted"/>
<sequence length="332" mass="35914">MHDPGTSSDLRRISAPRIPSRVVGMMSPNDRAADAASTRPAPAVPPGEHGRGGPGRSGESAPRAKRPERPQAVLEVIDRTRLSPSLLRISLGGPGIADLSCNDATDRYVKLLLPDPASGLTPPYDMEALRRERPEDLPRIRTYTVRHWDTAAQRLDIDVVLHGDGELEGVAATWADSALPGDRVALRGAGGAYSPDPAAAQHLFIGDHSALPAIAAALEALPEDARGRAVIQLEHEGDRLHLTAPDGVRIQYLIGARELLLETAASLEIEDPSALDAFVHGERGIIKQLRRILVVDKGIPRDRLSISAYWALGRVEDRFQAEKREPIGRIDE</sequence>
<dbReference type="Gene3D" id="3.40.50.80">
    <property type="entry name" value="Nucleotide-binding domain of ferredoxin-NADP reductase (FNR) module"/>
    <property type="match status" value="1"/>
</dbReference>
<dbReference type="InterPro" id="IPR039374">
    <property type="entry name" value="SIP_fam"/>
</dbReference>
<keyword evidence="4" id="KW-1185">Reference proteome</keyword>
<dbReference type="PANTHER" id="PTHR30157:SF0">
    <property type="entry name" value="NADPH-DEPENDENT FERRIC-CHELATE REDUCTASE"/>
    <property type="match status" value="1"/>
</dbReference>
<reference evidence="3 4" key="1">
    <citation type="submission" date="2017-02" db="EMBL/GenBank/DDBJ databases">
        <authorList>
            <person name="Peterson S.W."/>
        </authorList>
    </citation>
    <scope>NUCLEOTIDE SEQUENCE [LARGE SCALE GENOMIC DNA]</scope>
    <source>
        <strain evidence="3 4">CIP104813</strain>
    </source>
</reference>